<evidence type="ECO:0000313" key="2">
    <source>
        <dbReference type="Proteomes" id="UP000240883"/>
    </source>
</evidence>
<keyword evidence="2" id="KW-1185">Reference proteome</keyword>
<protein>
    <submittedName>
        <fullName evidence="1">Uncharacterized protein</fullName>
    </submittedName>
</protein>
<dbReference type="AlphaFoldDB" id="A0A2T2NC54"/>
<accession>A0A2T2NC54</accession>
<dbReference type="OrthoDB" id="5397557at2759"/>
<name>A0A2T2NC54_CORCC</name>
<dbReference type="Proteomes" id="UP000240883">
    <property type="component" value="Unassembled WGS sequence"/>
</dbReference>
<reference evidence="1 2" key="1">
    <citation type="journal article" date="2018" name="Front. Microbiol.">
        <title>Genome-Wide Analysis of Corynespora cassiicola Leaf Fall Disease Putative Effectors.</title>
        <authorList>
            <person name="Lopez D."/>
            <person name="Ribeiro S."/>
            <person name="Label P."/>
            <person name="Fumanal B."/>
            <person name="Venisse J.S."/>
            <person name="Kohler A."/>
            <person name="de Oliveira R.R."/>
            <person name="Labutti K."/>
            <person name="Lipzen A."/>
            <person name="Lail K."/>
            <person name="Bauer D."/>
            <person name="Ohm R.A."/>
            <person name="Barry K.W."/>
            <person name="Spatafora J."/>
            <person name="Grigoriev I.V."/>
            <person name="Martin F.M."/>
            <person name="Pujade-Renaud V."/>
        </authorList>
    </citation>
    <scope>NUCLEOTIDE SEQUENCE [LARGE SCALE GENOMIC DNA]</scope>
    <source>
        <strain evidence="1 2">Philippines</strain>
    </source>
</reference>
<dbReference type="EMBL" id="KZ678140">
    <property type="protein sequence ID" value="PSN63017.1"/>
    <property type="molecule type" value="Genomic_DNA"/>
</dbReference>
<evidence type="ECO:0000313" key="1">
    <source>
        <dbReference type="EMBL" id="PSN63017.1"/>
    </source>
</evidence>
<sequence>MLSYHQKKSFNEPMNLYLQTNQNGEPIIPFHLHVQPKSGLLSGFYDQQEPELSCNGVFTKFVEMTLELQLLVVSFCDRSTLFQLMHTSHLLRIEAQKLFWSDPNVWYQANDAGILGYEYGLNNEADENAEEDSDEDSDEGYEDYYRHGLFVPDWIAPDFLHRVQRLEVLLTSWTYANTCLHYFRRDSPKEELSPSEDDEEDLKPESLEERIGRFWQSLQSFFPGVKHVVLSDDRRLPEPKTRSDIQKLVARCPPEISISVSALYKYDGYALERGLFEQHGNDRTKRTLTKSTAVWNHSKILLPPRVFRGVNDIDTYIAYRASFRIYFVYADRFLRLEAKEREHLQSRNKTMYCQECFDEAPPGDMLRPMTQPGE</sequence>
<organism evidence="1 2">
    <name type="scientific">Corynespora cassiicola Philippines</name>
    <dbReference type="NCBI Taxonomy" id="1448308"/>
    <lineage>
        <taxon>Eukaryota</taxon>
        <taxon>Fungi</taxon>
        <taxon>Dikarya</taxon>
        <taxon>Ascomycota</taxon>
        <taxon>Pezizomycotina</taxon>
        <taxon>Dothideomycetes</taxon>
        <taxon>Pleosporomycetidae</taxon>
        <taxon>Pleosporales</taxon>
        <taxon>Corynesporascaceae</taxon>
        <taxon>Corynespora</taxon>
    </lineage>
</organism>
<gene>
    <name evidence="1" type="ORF">BS50DRAFT_679396</name>
</gene>
<proteinExistence type="predicted"/>